<dbReference type="SUPFAM" id="SSF48452">
    <property type="entry name" value="TPR-like"/>
    <property type="match status" value="1"/>
</dbReference>
<evidence type="ECO:0000256" key="1">
    <source>
        <dbReference type="PROSITE-ProRule" id="PRU00339"/>
    </source>
</evidence>
<evidence type="ECO:0000313" key="4">
    <source>
        <dbReference type="EMBL" id="PSL34096.1"/>
    </source>
</evidence>
<keyword evidence="2" id="KW-0732">Signal</keyword>
<feature type="chain" id="PRO_5015126438" evidence="2">
    <location>
        <begin position="22"/>
        <end position="465"/>
    </location>
</feature>
<reference evidence="4 5" key="1">
    <citation type="submission" date="2018-03" db="EMBL/GenBank/DDBJ databases">
        <title>Genomic Encyclopedia of Archaeal and Bacterial Type Strains, Phase II (KMG-II): from individual species to whole genera.</title>
        <authorList>
            <person name="Goeker M."/>
        </authorList>
    </citation>
    <scope>NUCLEOTIDE SEQUENCE [LARGE SCALE GENOMIC DNA]</scope>
    <source>
        <strain evidence="4 5">DSM 29057</strain>
    </source>
</reference>
<gene>
    <name evidence="4" type="ORF">CLV60_101465</name>
</gene>
<dbReference type="Pfam" id="PF00144">
    <property type="entry name" value="Beta-lactamase"/>
    <property type="match status" value="1"/>
</dbReference>
<feature type="repeat" description="TPR" evidence="1">
    <location>
        <begin position="415"/>
        <end position="448"/>
    </location>
</feature>
<name>A0A2P8GJF4_9BACT</name>
<organism evidence="4 5">
    <name type="scientific">Dyadobacter jiangsuensis</name>
    <dbReference type="NCBI Taxonomy" id="1591085"/>
    <lineage>
        <taxon>Bacteria</taxon>
        <taxon>Pseudomonadati</taxon>
        <taxon>Bacteroidota</taxon>
        <taxon>Cytophagia</taxon>
        <taxon>Cytophagales</taxon>
        <taxon>Spirosomataceae</taxon>
        <taxon>Dyadobacter</taxon>
    </lineage>
</organism>
<evidence type="ECO:0000259" key="3">
    <source>
        <dbReference type="Pfam" id="PF00144"/>
    </source>
</evidence>
<dbReference type="SMART" id="SM00028">
    <property type="entry name" value="TPR"/>
    <property type="match status" value="2"/>
</dbReference>
<feature type="domain" description="Beta-lactamase-related" evidence="3">
    <location>
        <begin position="28"/>
        <end position="315"/>
    </location>
</feature>
<dbReference type="SUPFAM" id="SSF56601">
    <property type="entry name" value="beta-lactamase/transpeptidase-like"/>
    <property type="match status" value="1"/>
</dbReference>
<feature type="signal peptide" evidence="2">
    <location>
        <begin position="1"/>
        <end position="21"/>
    </location>
</feature>
<dbReference type="AlphaFoldDB" id="A0A2P8GJF4"/>
<keyword evidence="5" id="KW-1185">Reference proteome</keyword>
<evidence type="ECO:0000256" key="2">
    <source>
        <dbReference type="SAM" id="SignalP"/>
    </source>
</evidence>
<accession>A0A2P8GJF4</accession>
<dbReference type="RefSeq" id="WP_170118696.1">
    <property type="nucleotide sequence ID" value="NZ_PYAS01000001.1"/>
</dbReference>
<dbReference type="InterPro" id="IPR012338">
    <property type="entry name" value="Beta-lactam/transpept-like"/>
</dbReference>
<comment type="caution">
    <text evidence="4">The sequence shown here is derived from an EMBL/GenBank/DDBJ whole genome shotgun (WGS) entry which is preliminary data.</text>
</comment>
<dbReference type="PROSITE" id="PS50005">
    <property type="entry name" value="TPR"/>
    <property type="match status" value="1"/>
</dbReference>
<dbReference type="InterPro" id="IPR011990">
    <property type="entry name" value="TPR-like_helical_dom_sf"/>
</dbReference>
<dbReference type="PANTHER" id="PTHR46825:SF9">
    <property type="entry name" value="BETA-LACTAMASE-RELATED DOMAIN-CONTAINING PROTEIN"/>
    <property type="match status" value="1"/>
</dbReference>
<dbReference type="Gene3D" id="1.25.40.10">
    <property type="entry name" value="Tetratricopeptide repeat domain"/>
    <property type="match status" value="1"/>
</dbReference>
<keyword evidence="1" id="KW-0802">TPR repeat</keyword>
<protein>
    <submittedName>
        <fullName evidence="4">Beta-lactamase</fullName>
    </submittedName>
</protein>
<dbReference type="Gene3D" id="3.40.710.10">
    <property type="entry name" value="DD-peptidase/beta-lactamase superfamily"/>
    <property type="match status" value="1"/>
</dbReference>
<dbReference type="Proteomes" id="UP000241964">
    <property type="component" value="Unassembled WGS sequence"/>
</dbReference>
<dbReference type="PANTHER" id="PTHR46825">
    <property type="entry name" value="D-ALANYL-D-ALANINE-CARBOXYPEPTIDASE/ENDOPEPTIDASE AMPH"/>
    <property type="match status" value="1"/>
</dbReference>
<dbReference type="InterPro" id="IPR001466">
    <property type="entry name" value="Beta-lactam-related"/>
</dbReference>
<dbReference type="EMBL" id="PYAS01000001">
    <property type="protein sequence ID" value="PSL34096.1"/>
    <property type="molecule type" value="Genomic_DNA"/>
</dbReference>
<dbReference type="InterPro" id="IPR019734">
    <property type="entry name" value="TPR_rpt"/>
</dbReference>
<dbReference type="InterPro" id="IPR050491">
    <property type="entry name" value="AmpC-like"/>
</dbReference>
<dbReference type="Pfam" id="PF13176">
    <property type="entry name" value="TPR_7"/>
    <property type="match status" value="1"/>
</dbReference>
<proteinExistence type="predicted"/>
<sequence length="465" mass="52869">MKNKFLTLILFSNLLTHILFAQTTPLPRRIDSLMQAAHRIGVFNGNVMVVNKGQTIYKAAVGFADGSRQYPLTMQKRFDIGSIAKEFNGISIMLLAEKGKLSVTDPIRKYLPELPAWADSIRISHLLSYTSGLPAGAMNSNRDVRNELLSLKNLANAPGKAYIYSYSNVYLQQRIVEQVSGLKYQVFVEKNILKPLQMKHTVMDLPLNDTTMAIAFNNKFINEKPRETTSGWPRLTTEDLYRFIAAVDSYKLVRKTAIQQLSEHFGEGESSLGEARFENGELVWHQHHGSNFNYEALITHDLKNDRFVILTTSNQNFKVRQLTTAILSILDDKPYIVPKRSLYLELREEMLTDFDAGVAFYRTATETKKDVYDLSFPIGDLVNTGKFLMRRNRIDDAIRVFTLGLLLDLQDKDYAIACQFIAEAYKQQGKNDMAVLYAQRAVRKDPDNKIARSMLDQAAARGKNQ</sequence>
<evidence type="ECO:0000313" key="5">
    <source>
        <dbReference type="Proteomes" id="UP000241964"/>
    </source>
</evidence>